<evidence type="ECO:0000256" key="6">
    <source>
        <dbReference type="ARBA" id="ARBA00022525"/>
    </source>
</evidence>
<evidence type="ECO:0000256" key="13">
    <source>
        <dbReference type="ARBA" id="ARBA00023326"/>
    </source>
</evidence>
<keyword evidence="10" id="KW-0325">Glycoprotein</keyword>
<dbReference type="Gene3D" id="3.40.50.1700">
    <property type="entry name" value="Glycoside hydrolase family 3 C-terminal domain"/>
    <property type="match status" value="1"/>
</dbReference>
<dbReference type="SUPFAM" id="SSF51445">
    <property type="entry name" value="(Trans)glycosidases"/>
    <property type="match status" value="1"/>
</dbReference>
<organism evidence="15 16">
    <name type="scientific">Kockovaella imperatae</name>
    <dbReference type="NCBI Taxonomy" id="4999"/>
    <lineage>
        <taxon>Eukaryota</taxon>
        <taxon>Fungi</taxon>
        <taxon>Dikarya</taxon>
        <taxon>Basidiomycota</taxon>
        <taxon>Agaricomycotina</taxon>
        <taxon>Tremellomycetes</taxon>
        <taxon>Tremellales</taxon>
        <taxon>Cuniculitremaceae</taxon>
        <taxon>Kockovaella</taxon>
    </lineage>
</organism>
<dbReference type="Proteomes" id="UP000193218">
    <property type="component" value="Unassembled WGS sequence"/>
</dbReference>
<proteinExistence type="inferred from homology"/>
<dbReference type="InterPro" id="IPR050288">
    <property type="entry name" value="Cellulose_deg_GH3"/>
</dbReference>
<keyword evidence="6" id="KW-0964">Secreted</keyword>
<dbReference type="GO" id="GO:0008422">
    <property type="term" value="F:beta-glucosidase activity"/>
    <property type="evidence" value="ECO:0007669"/>
    <property type="project" value="UniProtKB-EC"/>
</dbReference>
<evidence type="ECO:0000256" key="1">
    <source>
        <dbReference type="ARBA" id="ARBA00000448"/>
    </source>
</evidence>
<dbReference type="InterPro" id="IPR036881">
    <property type="entry name" value="Glyco_hydro_3_C_sf"/>
</dbReference>
<dbReference type="InterPro" id="IPR013783">
    <property type="entry name" value="Ig-like_fold"/>
</dbReference>
<evidence type="ECO:0000256" key="5">
    <source>
        <dbReference type="ARBA" id="ARBA00012744"/>
    </source>
</evidence>
<dbReference type="FunFam" id="3.20.20.300:FF:000002">
    <property type="entry name" value="Probable beta-glucosidase"/>
    <property type="match status" value="1"/>
</dbReference>
<keyword evidence="7" id="KW-0732">Signal</keyword>
<dbReference type="AlphaFoldDB" id="A0A1Y1UJX3"/>
<dbReference type="PANTHER" id="PTHR42715:SF5">
    <property type="entry name" value="BETA-GLUCOSIDASE M-RELATED"/>
    <property type="match status" value="1"/>
</dbReference>
<comment type="pathway">
    <text evidence="3">Glycan metabolism; cellulose degradation.</text>
</comment>
<evidence type="ECO:0000256" key="12">
    <source>
        <dbReference type="ARBA" id="ARBA00023295"/>
    </source>
</evidence>
<dbReference type="PANTHER" id="PTHR42715">
    <property type="entry name" value="BETA-GLUCOSIDASE"/>
    <property type="match status" value="1"/>
</dbReference>
<accession>A0A1Y1UJX3</accession>
<dbReference type="STRING" id="4999.A0A1Y1UJX3"/>
<dbReference type="OrthoDB" id="416222at2759"/>
<comment type="similarity">
    <text evidence="4">Belongs to the glycosyl hydrolase 3 family.</text>
</comment>
<dbReference type="InParanoid" id="A0A1Y1UJX3"/>
<dbReference type="InterPro" id="IPR026891">
    <property type="entry name" value="Fn3-like"/>
</dbReference>
<evidence type="ECO:0000259" key="14">
    <source>
        <dbReference type="SMART" id="SM01217"/>
    </source>
</evidence>
<dbReference type="InterPro" id="IPR002772">
    <property type="entry name" value="Glyco_hydro_3_C"/>
</dbReference>
<dbReference type="SMART" id="SM01217">
    <property type="entry name" value="Fn3_like"/>
    <property type="match status" value="1"/>
</dbReference>
<evidence type="ECO:0000256" key="3">
    <source>
        <dbReference type="ARBA" id="ARBA00004987"/>
    </source>
</evidence>
<keyword evidence="13" id="KW-0624">Polysaccharide degradation</keyword>
<dbReference type="Pfam" id="PF14310">
    <property type="entry name" value="Fn3-like"/>
    <property type="match status" value="1"/>
</dbReference>
<evidence type="ECO:0000256" key="2">
    <source>
        <dbReference type="ARBA" id="ARBA00004613"/>
    </source>
</evidence>
<dbReference type="GO" id="GO:0030245">
    <property type="term" value="P:cellulose catabolic process"/>
    <property type="evidence" value="ECO:0007669"/>
    <property type="project" value="UniProtKB-KW"/>
</dbReference>
<evidence type="ECO:0000313" key="16">
    <source>
        <dbReference type="Proteomes" id="UP000193218"/>
    </source>
</evidence>
<comment type="catalytic activity">
    <reaction evidence="1">
        <text>Hydrolysis of terminal, non-reducing beta-D-glucosyl residues with release of beta-D-glucose.</text>
        <dbReference type="EC" id="3.2.1.21"/>
    </reaction>
</comment>
<dbReference type="GeneID" id="33559237"/>
<evidence type="ECO:0000256" key="10">
    <source>
        <dbReference type="ARBA" id="ARBA00023180"/>
    </source>
</evidence>
<dbReference type="PRINTS" id="PR00133">
    <property type="entry name" value="GLHYDRLASE3"/>
</dbReference>
<dbReference type="Pfam" id="PF01915">
    <property type="entry name" value="Glyco_hydro_3_C"/>
    <property type="match status" value="1"/>
</dbReference>
<dbReference type="InterPro" id="IPR017853">
    <property type="entry name" value="GH"/>
</dbReference>
<gene>
    <name evidence="15" type="ORF">BD324DRAFT_641552</name>
</gene>
<evidence type="ECO:0000256" key="4">
    <source>
        <dbReference type="ARBA" id="ARBA00005336"/>
    </source>
</evidence>
<feature type="domain" description="Fibronectin type III-like" evidence="14">
    <location>
        <begin position="723"/>
        <end position="794"/>
    </location>
</feature>
<comment type="subcellular location">
    <subcellularLocation>
        <location evidence="2">Secreted</location>
    </subcellularLocation>
</comment>
<evidence type="ECO:0000256" key="9">
    <source>
        <dbReference type="ARBA" id="ARBA00023001"/>
    </source>
</evidence>
<keyword evidence="11" id="KW-0119">Carbohydrate metabolism</keyword>
<dbReference type="InterPro" id="IPR036962">
    <property type="entry name" value="Glyco_hydro_3_N_sf"/>
</dbReference>
<dbReference type="SUPFAM" id="SSF52279">
    <property type="entry name" value="Beta-D-glucan exohydrolase, C-terminal domain"/>
    <property type="match status" value="1"/>
</dbReference>
<protein>
    <recommendedName>
        <fullName evidence="5">beta-glucosidase</fullName>
        <ecNumber evidence="5">3.2.1.21</ecNumber>
    </recommendedName>
</protein>
<dbReference type="InterPro" id="IPR001764">
    <property type="entry name" value="Glyco_hydro_3_N"/>
</dbReference>
<keyword evidence="8" id="KW-0378">Hydrolase</keyword>
<dbReference type="EC" id="3.2.1.21" evidence="5"/>
<comment type="caution">
    <text evidence="15">The sequence shown here is derived from an EMBL/GenBank/DDBJ whole genome shotgun (WGS) entry which is preliminary data.</text>
</comment>
<reference evidence="15 16" key="1">
    <citation type="submission" date="2017-03" db="EMBL/GenBank/DDBJ databases">
        <title>Widespread Adenine N6-methylation of Active Genes in Fungi.</title>
        <authorList>
            <consortium name="DOE Joint Genome Institute"/>
            <person name="Mondo S.J."/>
            <person name="Dannebaum R.O."/>
            <person name="Kuo R.C."/>
            <person name="Louie K.B."/>
            <person name="Bewick A.J."/>
            <person name="Labutti K."/>
            <person name="Haridas S."/>
            <person name="Kuo A."/>
            <person name="Salamov A."/>
            <person name="Ahrendt S.R."/>
            <person name="Lau R."/>
            <person name="Bowen B.P."/>
            <person name="Lipzen A."/>
            <person name="Sullivan W."/>
            <person name="Andreopoulos W.B."/>
            <person name="Clum A."/>
            <person name="Lindquist E."/>
            <person name="Daum C."/>
            <person name="Northen T.R."/>
            <person name="Ramamoorthy G."/>
            <person name="Schmitz R.J."/>
            <person name="Gryganskyi A."/>
            <person name="Culley D."/>
            <person name="Magnuson J."/>
            <person name="James T.Y."/>
            <person name="O'Malley M.A."/>
            <person name="Stajich J.E."/>
            <person name="Spatafora J.W."/>
            <person name="Visel A."/>
            <person name="Grigoriev I.V."/>
        </authorList>
    </citation>
    <scope>NUCLEOTIDE SEQUENCE [LARGE SCALE GENOMIC DNA]</scope>
    <source>
        <strain evidence="15 16">NRRL Y-17943</strain>
    </source>
</reference>
<keyword evidence="16" id="KW-1185">Reference proteome</keyword>
<name>A0A1Y1UJX3_9TREE</name>
<evidence type="ECO:0000256" key="8">
    <source>
        <dbReference type="ARBA" id="ARBA00022801"/>
    </source>
</evidence>
<dbReference type="EMBL" id="NBSH01000004">
    <property type="protein sequence ID" value="ORX38353.1"/>
    <property type="molecule type" value="Genomic_DNA"/>
</dbReference>
<dbReference type="RefSeq" id="XP_021872275.1">
    <property type="nucleotide sequence ID" value="XM_022017428.1"/>
</dbReference>
<dbReference type="Pfam" id="PF00933">
    <property type="entry name" value="Glyco_hydro_3"/>
    <property type="match status" value="1"/>
</dbReference>
<dbReference type="Gene3D" id="3.20.20.300">
    <property type="entry name" value="Glycoside hydrolase, family 3, N-terminal domain"/>
    <property type="match status" value="1"/>
</dbReference>
<dbReference type="GO" id="GO:0005576">
    <property type="term" value="C:extracellular region"/>
    <property type="evidence" value="ECO:0007669"/>
    <property type="project" value="UniProtKB-SubCell"/>
</dbReference>
<evidence type="ECO:0000256" key="11">
    <source>
        <dbReference type="ARBA" id="ARBA00023277"/>
    </source>
</evidence>
<evidence type="ECO:0000313" key="15">
    <source>
        <dbReference type="EMBL" id="ORX38353.1"/>
    </source>
</evidence>
<dbReference type="Gene3D" id="2.60.40.10">
    <property type="entry name" value="Immunoglobulins"/>
    <property type="match status" value="1"/>
</dbReference>
<keyword evidence="12" id="KW-0326">Glycosidase</keyword>
<keyword evidence="9" id="KW-0136">Cellulose degradation</keyword>
<sequence length="805" mass="88038">MASPNRLLLNTLHWLSLSRGPASTGHSTELITEDAYFYGQSPPVYPSPKMDGRGYWSDAHRQAVKFVSQLTLEEKVSLTAGYPSGTGCSGFLNPIDRLNFPGICVSDAGNGLRGTELVSSWPGGIHVGASWNRELAYDRGEGMGGEYQKKGVNMMLGPVVGPIGRVVQGGRVWEGFGTDPYLSGQLTYETVLGVQSTGVGTSTKHFIGNEQEDNRNPEGDIASVSSNIDDKTMHELYLWPFVDAVRAGTTNIMCSYQRLNNSYGCQNSKTLNGLLKTELAFQGYVMSDWGAIHGGVAAAEAGLDTAFPDDGGYWGENLVQAVQNGSLPQARVDDMVTRMMAAYYYLDQQKHFEKPGIGMPGDLTAPHVAIDARDKRFKKTLYEGAVEGHVLLKNEGHALPLKKPKILSIFGFSARATDQNSLSDGWLGGWAPYESQGPHPGRSVAINGTLITAGGSGASSLGIMSSPMDAITAQAWEDDTDLFWDFTTDSPRLSGASDACLVMINQFSTEGFDRPGLASDYADRLVNNVADKCNNTIVVMHNVAVALVEEWINHPNVRAVVFAHLPGQYSGKALVDLLYGRENFSGRLPFTVAKKAEDYGETLRPSRGEGVYERFPQSDFTEGVLIDYKRFDSLDIEPRYHFGYGLSYTSFEYSHLKVALAHHHEGHHGHHAQRSQVDDASAILAWSEYPSGPVLPGGHETLFEVLVEASARVKNVGHKDGKEVAQLYLSIPGSGQDGNPVKQLRGFHKQHISAGDEETFKFLLTRRDLSTWDVVAQKWKLQKGTYKIMVGRNSGDLPLEHEFDI</sequence>
<evidence type="ECO:0000256" key="7">
    <source>
        <dbReference type="ARBA" id="ARBA00022729"/>
    </source>
</evidence>